<dbReference type="EMBL" id="BART01006914">
    <property type="protein sequence ID" value="GAG71513.1"/>
    <property type="molecule type" value="Genomic_DNA"/>
</dbReference>
<protein>
    <submittedName>
        <fullName evidence="1">Uncharacterized protein</fullName>
    </submittedName>
</protein>
<sequence length="214" mass="25393">MIKEKTEKIEQIISTIETRISEINNKYRKGPGLYFYRKIIKLRSIYKSIKTFLYKKENIEALYATLLSWDMNCRGAKMKYYNEFENNVINCLPCFLKIENLSKKNFIDLPVLNVILKESYNRLDVMLTNSKFVSNAKILHFLFPKLLMPMDGTNTLSYFYKNTGESLNKYIEIINFQFEVMHCTKNLNQYLDNTWNITIPKMIDNSIILIEVKV</sequence>
<proteinExistence type="predicted"/>
<reference evidence="1" key="1">
    <citation type="journal article" date="2014" name="Front. Microbiol.">
        <title>High frequency of phylogenetically diverse reductive dehalogenase-homologous genes in deep subseafloor sedimentary metagenomes.</title>
        <authorList>
            <person name="Kawai M."/>
            <person name="Futagami T."/>
            <person name="Toyoda A."/>
            <person name="Takaki Y."/>
            <person name="Nishi S."/>
            <person name="Hori S."/>
            <person name="Arai W."/>
            <person name="Tsubouchi T."/>
            <person name="Morono Y."/>
            <person name="Uchiyama I."/>
            <person name="Ito T."/>
            <person name="Fujiyama A."/>
            <person name="Inagaki F."/>
            <person name="Takami H."/>
        </authorList>
    </citation>
    <scope>NUCLEOTIDE SEQUENCE</scope>
    <source>
        <strain evidence="1">Expedition CK06-06</strain>
    </source>
</reference>
<feature type="non-terminal residue" evidence="1">
    <location>
        <position position="214"/>
    </location>
</feature>
<comment type="caution">
    <text evidence="1">The sequence shown here is derived from an EMBL/GenBank/DDBJ whole genome shotgun (WGS) entry which is preliminary data.</text>
</comment>
<evidence type="ECO:0000313" key="1">
    <source>
        <dbReference type="EMBL" id="GAG71513.1"/>
    </source>
</evidence>
<accession>X1AFN4</accession>
<organism evidence="1">
    <name type="scientific">marine sediment metagenome</name>
    <dbReference type="NCBI Taxonomy" id="412755"/>
    <lineage>
        <taxon>unclassified sequences</taxon>
        <taxon>metagenomes</taxon>
        <taxon>ecological metagenomes</taxon>
    </lineage>
</organism>
<dbReference type="AlphaFoldDB" id="X1AFN4"/>
<gene>
    <name evidence="1" type="ORF">S01H4_15775</name>
</gene>
<name>X1AFN4_9ZZZZ</name>